<evidence type="ECO:0000259" key="1">
    <source>
        <dbReference type="Pfam" id="PF15072"/>
    </source>
</evidence>
<keyword evidence="3" id="KW-1185">Reference proteome</keyword>
<dbReference type="Pfam" id="PF15072">
    <property type="entry name" value="HROB"/>
    <property type="match status" value="1"/>
</dbReference>
<protein>
    <recommendedName>
        <fullName evidence="1">Homologous recombination OB-fold protein OB-fold domain-containing protein</fullName>
    </recommendedName>
</protein>
<proteinExistence type="predicted"/>
<gene>
    <name evidence="2" type="ORF">RFI_07032</name>
</gene>
<reference evidence="2 3" key="1">
    <citation type="journal article" date="2013" name="Curr. Biol.">
        <title>The Genome of the Foraminiferan Reticulomyxa filosa.</title>
        <authorList>
            <person name="Glockner G."/>
            <person name="Hulsmann N."/>
            <person name="Schleicher M."/>
            <person name="Noegel A.A."/>
            <person name="Eichinger L."/>
            <person name="Gallinger C."/>
            <person name="Pawlowski J."/>
            <person name="Sierra R."/>
            <person name="Euteneuer U."/>
            <person name="Pillet L."/>
            <person name="Moustafa A."/>
            <person name="Platzer M."/>
            <person name="Groth M."/>
            <person name="Szafranski K."/>
            <person name="Schliwa M."/>
        </authorList>
    </citation>
    <scope>NUCLEOTIDE SEQUENCE [LARGE SCALE GENOMIC DNA]</scope>
</reference>
<feature type="domain" description="Homologous recombination OB-fold protein OB-fold" evidence="1">
    <location>
        <begin position="182"/>
        <end position="240"/>
    </location>
</feature>
<accession>X6NW86</accession>
<name>X6NW86_RETFI</name>
<organism evidence="2 3">
    <name type="scientific">Reticulomyxa filosa</name>
    <dbReference type="NCBI Taxonomy" id="46433"/>
    <lineage>
        <taxon>Eukaryota</taxon>
        <taxon>Sar</taxon>
        <taxon>Rhizaria</taxon>
        <taxon>Retaria</taxon>
        <taxon>Foraminifera</taxon>
        <taxon>Monothalamids</taxon>
        <taxon>Reticulomyxidae</taxon>
        <taxon>Reticulomyxa</taxon>
    </lineage>
</organism>
<dbReference type="Proteomes" id="UP000023152">
    <property type="component" value="Unassembled WGS sequence"/>
</dbReference>
<evidence type="ECO:0000313" key="2">
    <source>
        <dbReference type="EMBL" id="ETO30089.1"/>
    </source>
</evidence>
<dbReference type="GO" id="GO:0000725">
    <property type="term" value="P:recombinational repair"/>
    <property type="evidence" value="ECO:0007669"/>
    <property type="project" value="InterPro"/>
</dbReference>
<comment type="caution">
    <text evidence="2">The sequence shown here is derived from an EMBL/GenBank/DDBJ whole genome shotgun (WGS) entry which is preliminary data.</text>
</comment>
<dbReference type="EMBL" id="ASPP01005678">
    <property type="protein sequence ID" value="ETO30089.1"/>
    <property type="molecule type" value="Genomic_DNA"/>
</dbReference>
<dbReference type="InterPro" id="IPR058570">
    <property type="entry name" value="HROB_OB"/>
</dbReference>
<evidence type="ECO:0000313" key="3">
    <source>
        <dbReference type="Proteomes" id="UP000023152"/>
    </source>
</evidence>
<sequence>MSRIRRVHGPAGEFSHSIGSKLANANAQTDENVFGDLSKLIQSDYRKIALVHPKFFSGPWLQAIHQQGYGVIQDKNTPKNNTGTINATDGNKLFMTLSNKSPNNMFQHYNLHKIRNNKRFIFESKQLLLFVDDIIVRNDAQALISDPIDFIYLSHRRFQHRNSNINGNVNESITSYANLSSTSSGVVVANISSKVLEHDTFGKQLTKNCVMLLKNVKVVQTVKSQFRIIVTVRSLEKIYPLGDPGFLGIPVPFRPIVAPFLDRFGVKGRD</sequence>
<dbReference type="AlphaFoldDB" id="X6NW86"/>